<protein>
    <recommendedName>
        <fullName evidence="4">Aldehyde dehydrogenase</fullName>
    </recommendedName>
</protein>
<dbReference type="Proteomes" id="UP000253975">
    <property type="component" value="Unassembled WGS sequence"/>
</dbReference>
<dbReference type="InterPro" id="IPR029510">
    <property type="entry name" value="Ald_DH_CS_GLU"/>
</dbReference>
<feature type="active site" evidence="5">
    <location>
        <position position="246"/>
    </location>
</feature>
<evidence type="ECO:0000256" key="5">
    <source>
        <dbReference type="PIRSR" id="PIRSR036492-1"/>
    </source>
</evidence>
<organism evidence="9 10">
    <name type="scientific">Slackia isoflavoniconvertens</name>
    <dbReference type="NCBI Taxonomy" id="572010"/>
    <lineage>
        <taxon>Bacteria</taxon>
        <taxon>Bacillati</taxon>
        <taxon>Actinomycetota</taxon>
        <taxon>Coriobacteriia</taxon>
        <taxon>Eggerthellales</taxon>
        <taxon>Eggerthellaceae</taxon>
        <taxon>Slackia</taxon>
    </lineage>
</organism>
<dbReference type="PROSITE" id="PS00070">
    <property type="entry name" value="ALDEHYDE_DEHYDR_CYS"/>
    <property type="match status" value="1"/>
</dbReference>
<feature type="active site" evidence="5 6">
    <location>
        <position position="212"/>
    </location>
</feature>
<evidence type="ECO:0000313" key="10">
    <source>
        <dbReference type="Proteomes" id="UP000253975"/>
    </source>
</evidence>
<comment type="caution">
    <text evidence="9">The sequence shown here is derived from an EMBL/GenBank/DDBJ whole genome shotgun (WGS) entry which is preliminary data.</text>
</comment>
<evidence type="ECO:0000259" key="8">
    <source>
        <dbReference type="Pfam" id="PF00171"/>
    </source>
</evidence>
<dbReference type="InterPro" id="IPR015590">
    <property type="entry name" value="Aldehyde_DH_dom"/>
</dbReference>
<evidence type="ECO:0000256" key="3">
    <source>
        <dbReference type="ARBA" id="ARBA00023027"/>
    </source>
</evidence>
<dbReference type="PANTHER" id="PTHR43570:SF16">
    <property type="entry name" value="ALDEHYDE DEHYDROGENASE TYPE III, ISOFORM Q"/>
    <property type="match status" value="1"/>
</dbReference>
<reference evidence="9 10" key="1">
    <citation type="journal article" date="2018" name="Elife">
        <title>Discovery and characterization of a prevalent human gut bacterial enzyme sufficient for the inactivation of a family of plant toxins.</title>
        <authorList>
            <person name="Koppel N."/>
            <person name="Bisanz J.E."/>
            <person name="Pandelia M.E."/>
            <person name="Turnbaugh P.J."/>
            <person name="Balskus E.P."/>
        </authorList>
    </citation>
    <scope>NUCLEOTIDE SEQUENCE [LARGE SCALE GENOMIC DNA]</scope>
    <source>
        <strain evidence="9 10">OB21 GAM31</strain>
    </source>
</reference>
<dbReference type="InterPro" id="IPR012394">
    <property type="entry name" value="Aldehyde_DH_NAD(P)"/>
</dbReference>
<dbReference type="InterPro" id="IPR016161">
    <property type="entry name" value="Ald_DH/histidinol_DH"/>
</dbReference>
<dbReference type="AlphaFoldDB" id="A0A369LD35"/>
<dbReference type="GO" id="GO:0005737">
    <property type="term" value="C:cytoplasm"/>
    <property type="evidence" value="ECO:0007669"/>
    <property type="project" value="TreeGrafter"/>
</dbReference>
<dbReference type="PANTHER" id="PTHR43570">
    <property type="entry name" value="ALDEHYDE DEHYDROGENASE"/>
    <property type="match status" value="1"/>
</dbReference>
<gene>
    <name evidence="9" type="ORF">C1881_07745</name>
</gene>
<feature type="domain" description="Aldehyde dehydrogenase" evidence="8">
    <location>
        <begin position="3"/>
        <end position="430"/>
    </location>
</feature>
<evidence type="ECO:0000256" key="4">
    <source>
        <dbReference type="PIRNR" id="PIRNR036492"/>
    </source>
</evidence>
<evidence type="ECO:0000256" key="2">
    <source>
        <dbReference type="ARBA" id="ARBA00023002"/>
    </source>
</evidence>
<dbReference type="CDD" id="cd07136">
    <property type="entry name" value="ALDH_YwdH-P39616"/>
    <property type="match status" value="1"/>
</dbReference>
<accession>A0A369LD35</accession>
<dbReference type="FunFam" id="3.40.605.10:FF:000004">
    <property type="entry name" value="Aldehyde dehydrogenase"/>
    <property type="match status" value="1"/>
</dbReference>
<evidence type="ECO:0000256" key="7">
    <source>
        <dbReference type="RuleBase" id="RU003345"/>
    </source>
</evidence>
<keyword evidence="2 4" id="KW-0560">Oxidoreductase</keyword>
<dbReference type="Pfam" id="PF00171">
    <property type="entry name" value="Aldedh"/>
    <property type="match status" value="1"/>
</dbReference>
<dbReference type="GO" id="GO:0004029">
    <property type="term" value="F:aldehyde dehydrogenase (NAD+) activity"/>
    <property type="evidence" value="ECO:0007669"/>
    <property type="project" value="TreeGrafter"/>
</dbReference>
<name>A0A369LD35_9ACTN</name>
<dbReference type="RefSeq" id="WP_114615957.1">
    <property type="nucleotide sequence ID" value="NZ_PPTO01000012.1"/>
</dbReference>
<dbReference type="GO" id="GO:0006081">
    <property type="term" value="P:aldehyde metabolic process"/>
    <property type="evidence" value="ECO:0007669"/>
    <property type="project" value="InterPro"/>
</dbReference>
<keyword evidence="3" id="KW-0520">NAD</keyword>
<dbReference type="Gene3D" id="3.40.309.10">
    <property type="entry name" value="Aldehyde Dehydrogenase, Chain A, domain 2"/>
    <property type="match status" value="1"/>
</dbReference>
<dbReference type="SUPFAM" id="SSF53720">
    <property type="entry name" value="ALDH-like"/>
    <property type="match status" value="1"/>
</dbReference>
<comment type="similarity">
    <text evidence="1 4 7">Belongs to the aldehyde dehydrogenase family.</text>
</comment>
<dbReference type="InterPro" id="IPR016162">
    <property type="entry name" value="Ald_DH_N"/>
</dbReference>
<evidence type="ECO:0000256" key="6">
    <source>
        <dbReference type="PROSITE-ProRule" id="PRU10007"/>
    </source>
</evidence>
<dbReference type="EMBL" id="PPTO01000012">
    <property type="protein sequence ID" value="RDB57240.1"/>
    <property type="molecule type" value="Genomic_DNA"/>
</dbReference>
<evidence type="ECO:0000256" key="1">
    <source>
        <dbReference type="ARBA" id="ARBA00009986"/>
    </source>
</evidence>
<sequence length="460" mass="50165">MTGEEIQALLDAQRAFFNSGATLSVDFRIKSLCKLYDAVKAHEGDIHAALTADLGKSAYEGFMCESGLALTEISYMIKHTRKLARRKTVRTPLAQFASHSFTQAMPYGNTLVMSPWNYPFLLTIDPLADAIAAGNTVILKPSAYSPATSAIIERIVAECFAPEHVAVVTGGRAENTALLEQKFDFIFFTGSQNVGKEVLRHAAEFLTPAVLELGGKSPCIVDASANIELAAKRIAFGKFLNCGQTCVATDYVLVERNVHDKLVAELVKQVERQFGTTPLENADYGKIVNQKHFERLCGLIDESKVVHGGARDAQSCRIAPTIMDGVVASDAVMGEEIFGPILPILTFEAFDQVAQGLKGKAKPLAAYLFSSDKGHIDRFTHELQFGGGCINDVVIHLATSEMAFGGVGESGMGGYHGKRGFEAFSHVKSIVDKKTWLDLPMRYQPYSSALYEKLLHVFLR</sequence>
<dbReference type="InterPro" id="IPR016160">
    <property type="entry name" value="Ald_DH_CS_CYS"/>
</dbReference>
<dbReference type="Gene3D" id="3.40.605.10">
    <property type="entry name" value="Aldehyde Dehydrogenase, Chain A, domain 1"/>
    <property type="match status" value="1"/>
</dbReference>
<dbReference type="FunFam" id="3.40.309.10:FF:000003">
    <property type="entry name" value="Aldehyde dehydrogenase"/>
    <property type="match status" value="1"/>
</dbReference>
<proteinExistence type="inferred from homology"/>
<evidence type="ECO:0000313" key="9">
    <source>
        <dbReference type="EMBL" id="RDB57240.1"/>
    </source>
</evidence>
<dbReference type="InterPro" id="IPR016163">
    <property type="entry name" value="Ald_DH_C"/>
</dbReference>
<dbReference type="PROSITE" id="PS00687">
    <property type="entry name" value="ALDEHYDE_DEHYDR_GLU"/>
    <property type="match status" value="1"/>
</dbReference>
<dbReference type="PIRSF" id="PIRSF036492">
    <property type="entry name" value="ALDH"/>
    <property type="match status" value="1"/>
</dbReference>